<protein>
    <submittedName>
        <fullName evidence="1">Domain of uncharacterized function (DUF1963)</fullName>
    </submittedName>
</protein>
<dbReference type="Proteomes" id="UP000255024">
    <property type="component" value="Unassembled WGS sequence"/>
</dbReference>
<dbReference type="RefSeq" id="WP_115091144.1">
    <property type="nucleotide sequence ID" value="NZ_CP068107.1"/>
</dbReference>
<name>A0A378RRA2_MYROD</name>
<evidence type="ECO:0000313" key="1">
    <source>
        <dbReference type="EMBL" id="STZ28230.1"/>
    </source>
</evidence>
<dbReference type="SUPFAM" id="SSF103032">
    <property type="entry name" value="Hypothetical protein YwqG"/>
    <property type="match status" value="1"/>
</dbReference>
<dbReference type="Gene3D" id="2.30.320.10">
    <property type="entry name" value="YwqG-like"/>
    <property type="match status" value="1"/>
</dbReference>
<dbReference type="EMBL" id="UGQL01000001">
    <property type="protein sequence ID" value="STZ28230.1"/>
    <property type="molecule type" value="Genomic_DNA"/>
</dbReference>
<dbReference type="InterPro" id="IPR035948">
    <property type="entry name" value="YwqG-like_sf"/>
</dbReference>
<sequence length="231" mass="26544">MDKSTLLQAIRRKATQFTTGGFRPTNTREESWIGRVFIYKAEEELPLDSDGRPMIPLAQFYLPALPFVPESLQSIEYITVFLSTQFPNPFESMGDRWIIRTYTATDEIMEKEFPIDTVYIKAFPLQPSLVEQDCPLWDGGGLTTEQEDAFLALEEEGVIEGYYEETTHSYLHKIGGWPSFCQSGVDFEEGYSFAFQLSTDAKANLNVVDNGSFLFAFNPSIQQWQLYYDFY</sequence>
<reference evidence="1 2" key="1">
    <citation type="submission" date="2018-06" db="EMBL/GenBank/DDBJ databases">
        <authorList>
            <consortium name="Pathogen Informatics"/>
            <person name="Doyle S."/>
        </authorList>
    </citation>
    <scope>NUCLEOTIDE SEQUENCE [LARGE SCALE GENOMIC DNA]</scope>
    <source>
        <strain evidence="1 2">NCTC11179</strain>
    </source>
</reference>
<accession>A0A378RRA2</accession>
<evidence type="ECO:0000313" key="2">
    <source>
        <dbReference type="Proteomes" id="UP000255024"/>
    </source>
</evidence>
<proteinExistence type="predicted"/>
<organism evidence="1 2">
    <name type="scientific">Myroides odoratus</name>
    <name type="common">Flavobacterium odoratum</name>
    <dbReference type="NCBI Taxonomy" id="256"/>
    <lineage>
        <taxon>Bacteria</taxon>
        <taxon>Pseudomonadati</taxon>
        <taxon>Bacteroidota</taxon>
        <taxon>Flavobacteriia</taxon>
        <taxon>Flavobacteriales</taxon>
        <taxon>Flavobacteriaceae</taxon>
        <taxon>Myroides</taxon>
    </lineage>
</organism>
<keyword evidence="2" id="KW-1185">Reference proteome</keyword>
<gene>
    <name evidence="1" type="ORF">NCTC11179_01772</name>
</gene>
<dbReference type="AlphaFoldDB" id="A0A378RRA2"/>